<feature type="region of interest" description="Disordered" evidence="1">
    <location>
        <begin position="106"/>
        <end position="126"/>
    </location>
</feature>
<dbReference type="InterPro" id="IPR039353">
    <property type="entry name" value="TF_Adf1"/>
</dbReference>
<name>A0A1I8QF48_STOCA</name>
<protein>
    <recommendedName>
        <fullName evidence="2">MADF domain-containing protein</fullName>
    </recommendedName>
</protein>
<dbReference type="PROSITE" id="PS51029">
    <property type="entry name" value="MADF"/>
    <property type="match status" value="1"/>
</dbReference>
<dbReference type="Pfam" id="PF10545">
    <property type="entry name" value="MADF_DNA_bdg"/>
    <property type="match status" value="1"/>
</dbReference>
<reference evidence="3" key="1">
    <citation type="submission" date="2020-05" db="UniProtKB">
        <authorList>
            <consortium name="EnsemblMetazoa"/>
        </authorList>
    </citation>
    <scope>IDENTIFICATION</scope>
    <source>
        <strain evidence="3">USDA</strain>
    </source>
</reference>
<proteinExistence type="predicted"/>
<dbReference type="SMART" id="SM00595">
    <property type="entry name" value="MADF"/>
    <property type="match status" value="1"/>
</dbReference>
<feature type="region of interest" description="Disordered" evidence="1">
    <location>
        <begin position="236"/>
        <end position="258"/>
    </location>
</feature>
<dbReference type="EnsemblMetazoa" id="SCAU016512-RA">
    <property type="protein sequence ID" value="SCAU016512-PA"/>
    <property type="gene ID" value="SCAU016512"/>
</dbReference>
<accession>A0A1I8QF48</accession>
<keyword evidence="4" id="KW-1185">Reference proteome</keyword>
<dbReference type="AlphaFoldDB" id="A0A1I8QF48"/>
<evidence type="ECO:0000313" key="4">
    <source>
        <dbReference type="Proteomes" id="UP000095300"/>
    </source>
</evidence>
<sequence>MVSATIPQHFPVNYFEFYNPVFFLYWSLVAMDKEKIKFNQEEKRLLIECIKAYPIIWDKNHPGHSNRRFIKFAWMNVEKQMNINEYACRVAWKSICDSRRYYRRKANKSESQSLPEGGYSSEDEFAKQPPFEDEMKFMDETISESSANRLATHSNMNEISTKQSSSPHSPGMRMHSTMNEISRKHSISPYSYRSNSPNSSTQQTNCLSESMFDVVEIMDYPEPKLEHKYFPENHEAPRNVDNASHPWSGKTSGLKRHKTEETDNKAFLTHLDSILNKLTLSSSEGLQAKIMTLAYEELAKHRGS</sequence>
<dbReference type="Proteomes" id="UP000095300">
    <property type="component" value="Unassembled WGS sequence"/>
</dbReference>
<organism evidence="3 4">
    <name type="scientific">Stomoxys calcitrans</name>
    <name type="common">Stable fly</name>
    <name type="synonym">Conops calcitrans</name>
    <dbReference type="NCBI Taxonomy" id="35570"/>
    <lineage>
        <taxon>Eukaryota</taxon>
        <taxon>Metazoa</taxon>
        <taxon>Ecdysozoa</taxon>
        <taxon>Arthropoda</taxon>
        <taxon>Hexapoda</taxon>
        <taxon>Insecta</taxon>
        <taxon>Pterygota</taxon>
        <taxon>Neoptera</taxon>
        <taxon>Endopterygota</taxon>
        <taxon>Diptera</taxon>
        <taxon>Brachycera</taxon>
        <taxon>Muscomorpha</taxon>
        <taxon>Muscoidea</taxon>
        <taxon>Muscidae</taxon>
        <taxon>Stomoxys</taxon>
    </lineage>
</organism>
<feature type="region of interest" description="Disordered" evidence="1">
    <location>
        <begin position="152"/>
        <end position="175"/>
    </location>
</feature>
<evidence type="ECO:0000256" key="1">
    <source>
        <dbReference type="SAM" id="MobiDB-lite"/>
    </source>
</evidence>
<dbReference type="STRING" id="35570.A0A1I8QF48"/>
<dbReference type="InterPro" id="IPR006578">
    <property type="entry name" value="MADF-dom"/>
</dbReference>
<dbReference type="VEuPathDB" id="VectorBase:SCAU016512"/>
<evidence type="ECO:0000259" key="2">
    <source>
        <dbReference type="PROSITE" id="PS51029"/>
    </source>
</evidence>
<feature type="compositionally biased region" description="Polar residues" evidence="1">
    <location>
        <begin position="152"/>
        <end position="168"/>
    </location>
</feature>
<dbReference type="GO" id="GO:0005667">
    <property type="term" value="C:transcription regulator complex"/>
    <property type="evidence" value="ECO:0007669"/>
    <property type="project" value="TreeGrafter"/>
</dbReference>
<dbReference type="GO" id="GO:0005634">
    <property type="term" value="C:nucleus"/>
    <property type="evidence" value="ECO:0007669"/>
    <property type="project" value="TreeGrafter"/>
</dbReference>
<dbReference type="PANTHER" id="PTHR12243:SF67">
    <property type="entry name" value="COREPRESSOR OF PANGOLIN, ISOFORM A-RELATED"/>
    <property type="match status" value="1"/>
</dbReference>
<dbReference type="KEGG" id="scac:106092543"/>
<dbReference type="GO" id="GO:0006357">
    <property type="term" value="P:regulation of transcription by RNA polymerase II"/>
    <property type="evidence" value="ECO:0007669"/>
    <property type="project" value="TreeGrafter"/>
</dbReference>
<dbReference type="PANTHER" id="PTHR12243">
    <property type="entry name" value="MADF DOMAIN TRANSCRIPTION FACTOR"/>
    <property type="match status" value="1"/>
</dbReference>
<gene>
    <name evidence="3" type="primary">106092543</name>
</gene>
<feature type="domain" description="MADF" evidence="2">
    <location>
        <begin position="45"/>
        <end position="143"/>
    </location>
</feature>
<evidence type="ECO:0000313" key="3">
    <source>
        <dbReference type="EnsemblMetazoa" id="SCAU016512-PA"/>
    </source>
</evidence>
<dbReference type="OrthoDB" id="8036311at2759"/>